<evidence type="ECO:0000256" key="4">
    <source>
        <dbReference type="ARBA" id="ARBA00022806"/>
    </source>
</evidence>
<dbReference type="GO" id="GO:0051536">
    <property type="term" value="F:iron-sulfur cluster binding"/>
    <property type="evidence" value="ECO:0007669"/>
    <property type="project" value="UniProtKB-KW"/>
</dbReference>
<evidence type="ECO:0000313" key="12">
    <source>
        <dbReference type="Proteomes" id="UP000030750"/>
    </source>
</evidence>
<reference evidence="11" key="2">
    <citation type="submission" date="2013-10" db="EMBL/GenBank/DDBJ databases">
        <authorList>
            <person name="Aslett M."/>
        </authorList>
    </citation>
    <scope>NUCLEOTIDE SEQUENCE [LARGE SCALE GENOMIC DNA]</scope>
    <source>
        <strain evidence="11">Houghton</strain>
    </source>
</reference>
<proteinExistence type="predicted"/>
<dbReference type="GO" id="GO:0034085">
    <property type="term" value="P:establishment of sister chromatid cohesion"/>
    <property type="evidence" value="ECO:0007669"/>
    <property type="project" value="TreeGrafter"/>
</dbReference>
<dbReference type="PANTHER" id="PTHR11472">
    <property type="entry name" value="DNA REPAIR DEAD HELICASE RAD3/XP-D SUBFAMILY MEMBER"/>
    <property type="match status" value="1"/>
</dbReference>
<dbReference type="PANTHER" id="PTHR11472:SF41">
    <property type="entry name" value="ATP-DEPENDENT DNA HELICASE DDX11-RELATED"/>
    <property type="match status" value="1"/>
</dbReference>
<feature type="region of interest" description="Disordered" evidence="9">
    <location>
        <begin position="311"/>
        <end position="335"/>
    </location>
</feature>
<dbReference type="SMART" id="SM00491">
    <property type="entry name" value="HELICc2"/>
    <property type="match status" value="1"/>
</dbReference>
<sequence length="780" mass="85070">MQKQGKRQEIKDFLAVVAAGRQQLCLHPDVCSGIRGNSSSSNGSSDLGDKCSYLVSKGLCSYYKNKHLVSDAAVAATLDIEDLRRIGKSVGGCPYYGCRAAAAQADVVLLPFSLAFPADGNTTEGGIVSLAGSLFCVDEAHHLSSALSSSKSAALSHETAASAARLLALYIKHFSSRLAPQSLHLLKQLSRFVETIYKRLQVFCCCGHGHQLARQQQQQHHHAVDGSHVSPFRALAGSPEAGAAGTTAASRGADHAGIPAGDDRPVLTATELLRLFKLDNFDLHELIAFLSDPSRRICQKMRGFAMYHNNKFQQSQQKQQQAKRPHMQQQNNQEHYTEQHILEPSCLYTVKNFLCSLLGMDTGDRLIITSLHQHLEAGMPTEEAPPGAADWKAADETETKFTSGSSYCCCRLEVVCLAAEKALEPILSSSCPDFCFEFSQRMHFPEQFVSFLRLLLCVSGSVSGGVVVFFPSFATLQLFLAVAGIAGGPSCGDAAAAGVPIVEGLKKLGPIFAERRTPGPTKTDAGIRIAYGAALWQLYTSAVLGGDLTRGTQDAGGVKCTRTFDFTCNERSRRDDYWRDERHKAACAEKRTPSPKTAFLFCVMGGRLSEGVNFSDALARLLVVVGMPFPCIKDKIFILHKQHYNEIMMKQQASGDGTQEAGRVLSFQVADAGQLQQQQKEQPCVDYGLLQCMITVNQTIGRAIRHSKDYAAILLVDRRYSLARVQNLLPRWLLQSVGMGSTAGGEKWRDHLTASEVERGAEDGGEAIRRRLQLFFGPLE</sequence>
<evidence type="ECO:0000256" key="7">
    <source>
        <dbReference type="ARBA" id="ARBA00023014"/>
    </source>
</evidence>
<evidence type="ECO:0000256" key="9">
    <source>
        <dbReference type="SAM" id="MobiDB-lite"/>
    </source>
</evidence>
<evidence type="ECO:0000256" key="1">
    <source>
        <dbReference type="ARBA" id="ARBA00022723"/>
    </source>
</evidence>
<reference evidence="11" key="1">
    <citation type="submission" date="2013-10" db="EMBL/GenBank/DDBJ databases">
        <title>Genomic analysis of the causative agents of coccidiosis in chickens.</title>
        <authorList>
            <person name="Reid A.J."/>
            <person name="Blake D."/>
            <person name="Billington K."/>
            <person name="Browne H."/>
            <person name="Dunn M."/>
            <person name="Hung S."/>
            <person name="Kawahara F."/>
            <person name="Miranda-Saavedra D."/>
            <person name="Mourier T."/>
            <person name="Nagra H."/>
            <person name="Otto T.D."/>
            <person name="Rawlings N."/>
            <person name="Sanchez A."/>
            <person name="Sanders M."/>
            <person name="Subramaniam C."/>
            <person name="Tay Y."/>
            <person name="Dear P."/>
            <person name="Doerig C."/>
            <person name="Gruber A."/>
            <person name="Parkinson J."/>
            <person name="Shirley M."/>
            <person name="Wan K.L."/>
            <person name="Berriman M."/>
            <person name="Tomley F."/>
            <person name="Pain A."/>
        </authorList>
    </citation>
    <scope>NUCLEOTIDE SEQUENCE [LARGE SCALE GENOMIC DNA]</scope>
    <source>
        <strain evidence="11">Houghton</strain>
    </source>
</reference>
<evidence type="ECO:0000313" key="11">
    <source>
        <dbReference type="EMBL" id="CDJ54298.1"/>
    </source>
</evidence>
<dbReference type="GO" id="GO:0016818">
    <property type="term" value="F:hydrolase activity, acting on acid anhydrides, in phosphorus-containing anhydrides"/>
    <property type="evidence" value="ECO:0007669"/>
    <property type="project" value="InterPro"/>
</dbReference>
<dbReference type="GO" id="GO:0005634">
    <property type="term" value="C:nucleus"/>
    <property type="evidence" value="ECO:0007669"/>
    <property type="project" value="TreeGrafter"/>
</dbReference>
<feature type="compositionally biased region" description="Low complexity" evidence="9">
    <location>
        <begin position="311"/>
        <end position="320"/>
    </location>
</feature>
<dbReference type="GO" id="GO:0003677">
    <property type="term" value="F:DNA binding"/>
    <property type="evidence" value="ECO:0007669"/>
    <property type="project" value="InterPro"/>
</dbReference>
<protein>
    <submittedName>
        <fullName evidence="11">Helicase, putative</fullName>
    </submittedName>
</protein>
<evidence type="ECO:0000259" key="10">
    <source>
        <dbReference type="PROSITE" id="PS51193"/>
    </source>
</evidence>
<evidence type="ECO:0000256" key="3">
    <source>
        <dbReference type="ARBA" id="ARBA00022801"/>
    </source>
</evidence>
<dbReference type="AlphaFoldDB" id="U6LYG1"/>
<dbReference type="Proteomes" id="UP000030750">
    <property type="component" value="Unassembled WGS sequence"/>
</dbReference>
<keyword evidence="2" id="KW-0547">Nucleotide-binding</keyword>
<dbReference type="Gene3D" id="3.40.50.300">
    <property type="entry name" value="P-loop containing nucleotide triphosphate hydrolases"/>
    <property type="match status" value="2"/>
</dbReference>
<dbReference type="GO" id="GO:0003678">
    <property type="term" value="F:DNA helicase activity"/>
    <property type="evidence" value="ECO:0007669"/>
    <property type="project" value="InterPro"/>
</dbReference>
<keyword evidence="6" id="KW-0408">Iron</keyword>
<keyword evidence="7" id="KW-0411">Iron-sulfur</keyword>
<keyword evidence="1" id="KW-0479">Metal-binding</keyword>
<evidence type="ECO:0000256" key="8">
    <source>
        <dbReference type="ARBA" id="ARBA00023235"/>
    </source>
</evidence>
<dbReference type="InterPro" id="IPR014013">
    <property type="entry name" value="Helic_SF1/SF2_ATP-bd_DinG/Rad3"/>
</dbReference>
<evidence type="ECO:0000256" key="5">
    <source>
        <dbReference type="ARBA" id="ARBA00022840"/>
    </source>
</evidence>
<keyword evidence="4 11" id="KW-0347">Helicase</keyword>
<keyword evidence="5" id="KW-0067">ATP-binding</keyword>
<dbReference type="PROSITE" id="PS51193">
    <property type="entry name" value="HELICASE_ATP_BIND_2"/>
    <property type="match status" value="1"/>
</dbReference>
<dbReference type="InterPro" id="IPR010614">
    <property type="entry name" value="RAD3-like_helicase_DEAD"/>
</dbReference>
<evidence type="ECO:0000256" key="6">
    <source>
        <dbReference type="ARBA" id="ARBA00023004"/>
    </source>
</evidence>
<evidence type="ECO:0000256" key="2">
    <source>
        <dbReference type="ARBA" id="ARBA00022741"/>
    </source>
</evidence>
<keyword evidence="12" id="KW-1185">Reference proteome</keyword>
<feature type="region of interest" description="Disordered" evidence="9">
    <location>
        <begin position="235"/>
        <end position="261"/>
    </location>
</feature>
<dbReference type="GO" id="GO:0005524">
    <property type="term" value="F:ATP binding"/>
    <property type="evidence" value="ECO:0007669"/>
    <property type="project" value="UniProtKB-KW"/>
</dbReference>
<name>U6LYG1_9EIME</name>
<accession>U6LYG1</accession>
<feature type="compositionally biased region" description="Low complexity" evidence="9">
    <location>
        <begin position="236"/>
        <end position="251"/>
    </location>
</feature>
<dbReference type="Pfam" id="PF13307">
    <property type="entry name" value="Helicase_C_2"/>
    <property type="match status" value="1"/>
</dbReference>
<dbReference type="OrthoDB" id="19182at2759"/>
<dbReference type="VEuPathDB" id="ToxoDB:EBH_0046860"/>
<gene>
    <name evidence="11" type="ORF">EBH_0046860</name>
</gene>
<organism evidence="11 12">
    <name type="scientific">Eimeria brunetti</name>
    <dbReference type="NCBI Taxonomy" id="51314"/>
    <lineage>
        <taxon>Eukaryota</taxon>
        <taxon>Sar</taxon>
        <taxon>Alveolata</taxon>
        <taxon>Apicomplexa</taxon>
        <taxon>Conoidasida</taxon>
        <taxon>Coccidia</taxon>
        <taxon>Eucoccidiorida</taxon>
        <taxon>Eimeriorina</taxon>
        <taxon>Eimeriidae</taxon>
        <taxon>Eimeria</taxon>
    </lineage>
</organism>
<dbReference type="EMBL" id="HG716247">
    <property type="protein sequence ID" value="CDJ54298.1"/>
    <property type="molecule type" value="Genomic_DNA"/>
</dbReference>
<dbReference type="InterPro" id="IPR027417">
    <property type="entry name" value="P-loop_NTPase"/>
</dbReference>
<feature type="domain" description="Helicase ATP-binding" evidence="10">
    <location>
        <begin position="1"/>
        <end position="202"/>
    </location>
</feature>
<dbReference type="InterPro" id="IPR045028">
    <property type="entry name" value="DinG/Rad3-like"/>
</dbReference>
<keyword evidence="3" id="KW-0378">Hydrolase</keyword>
<keyword evidence="8" id="KW-0413">Isomerase</keyword>
<dbReference type="Pfam" id="PF06733">
    <property type="entry name" value="DEAD_2"/>
    <property type="match status" value="1"/>
</dbReference>
<dbReference type="GO" id="GO:0006139">
    <property type="term" value="P:nucleobase-containing compound metabolic process"/>
    <property type="evidence" value="ECO:0007669"/>
    <property type="project" value="InterPro"/>
</dbReference>
<dbReference type="GO" id="GO:0046872">
    <property type="term" value="F:metal ion binding"/>
    <property type="evidence" value="ECO:0007669"/>
    <property type="project" value="UniProtKB-KW"/>
</dbReference>
<dbReference type="InterPro" id="IPR006555">
    <property type="entry name" value="ATP-dep_Helicase_C"/>
</dbReference>